<dbReference type="HOGENOM" id="CLU_109435_0_0_1"/>
<accession>W6YK95</accession>
<feature type="compositionally biased region" description="Pro residues" evidence="1">
    <location>
        <begin position="8"/>
        <end position="25"/>
    </location>
</feature>
<feature type="region of interest" description="Disordered" evidence="1">
    <location>
        <begin position="1"/>
        <end position="29"/>
    </location>
</feature>
<name>W6YK95_COCC2</name>
<evidence type="ECO:0000313" key="3">
    <source>
        <dbReference type="Proteomes" id="UP000053841"/>
    </source>
</evidence>
<dbReference type="Proteomes" id="UP000053841">
    <property type="component" value="Unassembled WGS sequence"/>
</dbReference>
<proteinExistence type="predicted"/>
<sequence length="144" mass="16505">MQSKNTPQPTPPPAATPTAAPPPRAAAPTYTMSCADARRKQQLRKQLNSICEKVATRSKALIDTRYKYSCMEHMQEYKLYVFFEPEVNLAMLSITCEHQRQQIEEVVKAQLEVARWANLLTMAEAEEKRLDAEFWALVNKYKKG</sequence>
<protein>
    <submittedName>
        <fullName evidence="2">Uncharacterized protein</fullName>
    </submittedName>
</protein>
<organism evidence="2 3">
    <name type="scientific">Cochliobolus carbonum (strain 26-R-13)</name>
    <name type="common">Maize leaf spot fungus</name>
    <name type="synonym">Bipolaris zeicola</name>
    <dbReference type="NCBI Taxonomy" id="930089"/>
    <lineage>
        <taxon>Eukaryota</taxon>
        <taxon>Fungi</taxon>
        <taxon>Dikarya</taxon>
        <taxon>Ascomycota</taxon>
        <taxon>Pezizomycotina</taxon>
        <taxon>Dothideomycetes</taxon>
        <taxon>Pleosporomycetidae</taxon>
        <taxon>Pleosporales</taxon>
        <taxon>Pleosporineae</taxon>
        <taxon>Pleosporaceae</taxon>
        <taxon>Bipolaris</taxon>
    </lineage>
</organism>
<dbReference type="AlphaFoldDB" id="W6YK95"/>
<dbReference type="RefSeq" id="XP_007713996.1">
    <property type="nucleotide sequence ID" value="XM_007715806.1"/>
</dbReference>
<evidence type="ECO:0000313" key="2">
    <source>
        <dbReference type="EMBL" id="EUC31686.1"/>
    </source>
</evidence>
<dbReference type="GeneID" id="19150425"/>
<evidence type="ECO:0000256" key="1">
    <source>
        <dbReference type="SAM" id="MobiDB-lite"/>
    </source>
</evidence>
<reference evidence="2 3" key="1">
    <citation type="journal article" date="2013" name="PLoS Genet.">
        <title>Comparative genome structure, secondary metabolite, and effector coding capacity across Cochliobolus pathogens.</title>
        <authorList>
            <person name="Condon B.J."/>
            <person name="Leng Y."/>
            <person name="Wu D."/>
            <person name="Bushley K.E."/>
            <person name="Ohm R.A."/>
            <person name="Otillar R."/>
            <person name="Martin J."/>
            <person name="Schackwitz W."/>
            <person name="Grimwood J."/>
            <person name="MohdZainudin N."/>
            <person name="Xue C."/>
            <person name="Wang R."/>
            <person name="Manning V.A."/>
            <person name="Dhillon B."/>
            <person name="Tu Z.J."/>
            <person name="Steffenson B.J."/>
            <person name="Salamov A."/>
            <person name="Sun H."/>
            <person name="Lowry S."/>
            <person name="LaButti K."/>
            <person name="Han J."/>
            <person name="Copeland A."/>
            <person name="Lindquist E."/>
            <person name="Barry K."/>
            <person name="Schmutz J."/>
            <person name="Baker S.E."/>
            <person name="Ciuffetti L.M."/>
            <person name="Grigoriev I.V."/>
            <person name="Zhong S."/>
            <person name="Turgeon B.G."/>
        </authorList>
    </citation>
    <scope>NUCLEOTIDE SEQUENCE [LARGE SCALE GENOMIC DNA]</scope>
    <source>
        <strain evidence="2 3">26-R-13</strain>
    </source>
</reference>
<keyword evidence="3" id="KW-1185">Reference proteome</keyword>
<dbReference type="OrthoDB" id="3695194at2759"/>
<dbReference type="KEGG" id="bze:COCCADRAFT_6466"/>
<gene>
    <name evidence="2" type="ORF">COCCADRAFT_6466</name>
</gene>
<dbReference type="EMBL" id="KI964654">
    <property type="protein sequence ID" value="EUC31686.1"/>
    <property type="molecule type" value="Genomic_DNA"/>
</dbReference>